<organism evidence="1 2">
    <name type="scientific">Leptospira weilii str. UI 13098</name>
    <dbReference type="NCBI Taxonomy" id="1088542"/>
    <lineage>
        <taxon>Bacteria</taxon>
        <taxon>Pseudomonadati</taxon>
        <taxon>Spirochaetota</taxon>
        <taxon>Spirochaetia</taxon>
        <taxon>Leptospirales</taxon>
        <taxon>Leptospiraceae</taxon>
        <taxon>Leptospira</taxon>
    </lineage>
</organism>
<accession>M6Q8M7</accession>
<sequence>MKIAKLISIITISILTVQCMYINTGTIRYATKKEKTKATYLIGFIENRDSYYDPFGAKNLSNMLKFEFINSGYEILQIEDFLKSQELNLIQSVTNTQSQTETKNPQAISTPEFQNVTKIAGEKAYFSLDYEPKILREVEIKNIGNGIKFDYYIQGAVAMNDNRKLINKKESGIIFLEIYDKNGKITGSLNYTVDDRVFTEANLLKDICAKIISKIDTKEEKEQWWKFWI</sequence>
<protein>
    <recommendedName>
        <fullName evidence="3">Lipoprotein</fullName>
    </recommendedName>
</protein>
<dbReference type="RefSeq" id="WP_004503675.1">
    <property type="nucleotide sequence ID" value="NZ_AHNU02000055.1"/>
</dbReference>
<dbReference type="AlphaFoldDB" id="M6Q8M7"/>
<name>M6Q8M7_9LEPT</name>
<keyword evidence="2" id="KW-1185">Reference proteome</keyword>
<evidence type="ECO:0000313" key="1">
    <source>
        <dbReference type="EMBL" id="EMN89510.1"/>
    </source>
</evidence>
<dbReference type="Proteomes" id="UP000012118">
    <property type="component" value="Unassembled WGS sequence"/>
</dbReference>
<proteinExistence type="predicted"/>
<evidence type="ECO:0008006" key="3">
    <source>
        <dbReference type="Google" id="ProtNLM"/>
    </source>
</evidence>
<dbReference type="EMBL" id="AHNU02000055">
    <property type="protein sequence ID" value="EMN89510.1"/>
    <property type="molecule type" value="Genomic_DNA"/>
</dbReference>
<reference evidence="1 2" key="1">
    <citation type="submission" date="2013-01" db="EMBL/GenBank/DDBJ databases">
        <authorList>
            <person name="Harkins D.M."/>
            <person name="Durkin A.S."/>
            <person name="Brinkac L.M."/>
            <person name="Haft D.H."/>
            <person name="Selengut J.D."/>
            <person name="Sanka R."/>
            <person name="DePew J."/>
            <person name="Purushe J."/>
            <person name="Chanthongthip A."/>
            <person name="Lattana O."/>
            <person name="Phetsouvanh R."/>
            <person name="Newton P.N."/>
            <person name="Vinetz J.M."/>
            <person name="Sutton G.G."/>
            <person name="Nierman W.C."/>
            <person name="Fouts D.E."/>
        </authorList>
    </citation>
    <scope>NUCLEOTIDE SEQUENCE [LARGE SCALE GENOMIC DNA]</scope>
    <source>
        <strain evidence="1 2">UI 13098</strain>
    </source>
</reference>
<evidence type="ECO:0000313" key="2">
    <source>
        <dbReference type="Proteomes" id="UP000012118"/>
    </source>
</evidence>
<gene>
    <name evidence="1" type="ORF">LEP1GSC108_0007</name>
</gene>
<comment type="caution">
    <text evidence="1">The sequence shown here is derived from an EMBL/GenBank/DDBJ whole genome shotgun (WGS) entry which is preliminary data.</text>
</comment>
<dbReference type="NCBIfam" id="NF033169">
    <property type="entry name" value="lipo_LIC10494"/>
    <property type="match status" value="1"/>
</dbReference>